<evidence type="ECO:0000313" key="2">
    <source>
        <dbReference type="Proteomes" id="UP001054945"/>
    </source>
</evidence>
<gene>
    <name evidence="1" type="ORF">CEXT_492851</name>
</gene>
<dbReference type="EMBL" id="BPLR01013439">
    <property type="protein sequence ID" value="GIY61205.1"/>
    <property type="molecule type" value="Genomic_DNA"/>
</dbReference>
<accession>A0AAV4UU31</accession>
<name>A0AAV4UU31_CAEEX</name>
<keyword evidence="2" id="KW-1185">Reference proteome</keyword>
<dbReference type="AlphaFoldDB" id="A0AAV4UU31"/>
<evidence type="ECO:0000313" key="1">
    <source>
        <dbReference type="EMBL" id="GIY61205.1"/>
    </source>
</evidence>
<comment type="caution">
    <text evidence="1">The sequence shown here is derived from an EMBL/GenBank/DDBJ whole genome shotgun (WGS) entry which is preliminary data.</text>
</comment>
<dbReference type="Proteomes" id="UP001054945">
    <property type="component" value="Unassembled WGS sequence"/>
</dbReference>
<organism evidence="1 2">
    <name type="scientific">Caerostris extrusa</name>
    <name type="common">Bark spider</name>
    <name type="synonym">Caerostris bankana</name>
    <dbReference type="NCBI Taxonomy" id="172846"/>
    <lineage>
        <taxon>Eukaryota</taxon>
        <taxon>Metazoa</taxon>
        <taxon>Ecdysozoa</taxon>
        <taxon>Arthropoda</taxon>
        <taxon>Chelicerata</taxon>
        <taxon>Arachnida</taxon>
        <taxon>Araneae</taxon>
        <taxon>Araneomorphae</taxon>
        <taxon>Entelegynae</taxon>
        <taxon>Araneoidea</taxon>
        <taxon>Araneidae</taxon>
        <taxon>Caerostris</taxon>
    </lineage>
</organism>
<protein>
    <submittedName>
        <fullName evidence="1">Uncharacterized protein</fullName>
    </submittedName>
</protein>
<reference evidence="1 2" key="1">
    <citation type="submission" date="2021-06" db="EMBL/GenBank/DDBJ databases">
        <title>Caerostris extrusa draft genome.</title>
        <authorList>
            <person name="Kono N."/>
            <person name="Arakawa K."/>
        </authorList>
    </citation>
    <scope>NUCLEOTIDE SEQUENCE [LARGE SCALE GENOMIC DNA]</scope>
</reference>
<sequence length="200" mass="23219">MRQNYLHRDTTTGDSTNDYVLFCQLLVKECLVGERGCNMGKFQEQKALSCDDKCYFGNYFSFTESFFGATDRSKGIKCAKRGIFQALPSEDPVKMRQNYLHRDTTTGDSTNDYVCSANYWYQVRYQKTEFFKRYPLKILSKMRQTETPPVQIRHMIMSVLPTSGERLSRRREAVIWESFQEQKKLSLATISAILATISLS</sequence>
<proteinExistence type="predicted"/>